<evidence type="ECO:0000313" key="20">
    <source>
        <dbReference type="EMBL" id="GBN39180.1"/>
    </source>
</evidence>
<dbReference type="PANTHER" id="PTHR21420">
    <property type="entry name" value="GDP-FUCOSE PROTEIN O-FUCOSYLTRANSFERASE 1"/>
    <property type="match status" value="1"/>
</dbReference>
<dbReference type="EC" id="2.4.1.221" evidence="4"/>
<dbReference type="AlphaFoldDB" id="A0A4Y2NKM6"/>
<keyword evidence="12" id="KW-0294">Fucose metabolism</keyword>
<evidence type="ECO:0000313" key="24">
    <source>
        <dbReference type="Proteomes" id="UP000499080"/>
    </source>
</evidence>
<evidence type="ECO:0000256" key="9">
    <source>
        <dbReference type="ARBA" id="ARBA00022976"/>
    </source>
</evidence>
<comment type="similarity">
    <text evidence="3">Belongs to the glycosyltransferase 65 family.</text>
</comment>
<comment type="catalytic activity">
    <reaction evidence="16">
        <text>L-seryl-[protein] + GDP-beta-L-fucose = 3-O-(alpha-L-fucosyl)-L-seryl-[protein] + GDP + H(+)</text>
        <dbReference type="Rhea" id="RHEA:63644"/>
        <dbReference type="Rhea" id="RHEA-COMP:9863"/>
        <dbReference type="Rhea" id="RHEA-COMP:17914"/>
        <dbReference type="ChEBI" id="CHEBI:15378"/>
        <dbReference type="ChEBI" id="CHEBI:29999"/>
        <dbReference type="ChEBI" id="CHEBI:57273"/>
        <dbReference type="ChEBI" id="CHEBI:58189"/>
        <dbReference type="ChEBI" id="CHEBI:189632"/>
        <dbReference type="EC" id="2.4.1.221"/>
    </reaction>
    <physiologicalReaction direction="left-to-right" evidence="16">
        <dbReference type="Rhea" id="RHEA:63645"/>
    </physiologicalReaction>
</comment>
<accession>A0A4Y2NKM6</accession>
<keyword evidence="10" id="KW-1015">Disulfide bond</keyword>
<evidence type="ECO:0000313" key="18">
    <source>
        <dbReference type="EMBL" id="GBM66211.1"/>
    </source>
</evidence>
<evidence type="ECO:0000256" key="8">
    <source>
        <dbReference type="ARBA" id="ARBA00022824"/>
    </source>
</evidence>
<dbReference type="Gene3D" id="3.40.50.11350">
    <property type="match status" value="1"/>
</dbReference>
<keyword evidence="6" id="KW-0328">Glycosyltransferase</keyword>
<comment type="caution">
    <text evidence="22">The sequence shown here is derived from an EMBL/GenBank/DDBJ whole genome shotgun (WGS) entry which is preliminary data.</text>
</comment>
<dbReference type="OrthoDB" id="10050276at2759"/>
<comment type="pathway">
    <text evidence="2">Protein modification; protein glycosylation.</text>
</comment>
<keyword evidence="24" id="KW-1185">Reference proteome</keyword>
<dbReference type="Pfam" id="PF10250">
    <property type="entry name" value="O-FucT"/>
    <property type="match status" value="1"/>
</dbReference>
<evidence type="ECO:0000313" key="22">
    <source>
        <dbReference type="EMBL" id="GBN39229.1"/>
    </source>
</evidence>
<evidence type="ECO:0000313" key="23">
    <source>
        <dbReference type="EMBL" id="GBN39246.1"/>
    </source>
</evidence>
<evidence type="ECO:0000256" key="4">
    <source>
        <dbReference type="ARBA" id="ARBA00012196"/>
    </source>
</evidence>
<dbReference type="GO" id="GO:0005783">
    <property type="term" value="C:endoplasmic reticulum"/>
    <property type="evidence" value="ECO:0007669"/>
    <property type="project" value="UniProtKB-SubCell"/>
</dbReference>
<dbReference type="UniPathway" id="UPA00378"/>
<dbReference type="PANTHER" id="PTHR21420:SF10">
    <property type="entry name" value="GDP-FUCOSE PROTEIN O-FUCOSYLTRANSFERASE 1"/>
    <property type="match status" value="1"/>
</dbReference>
<dbReference type="EMBL" id="BGPR01103378">
    <property type="protein sequence ID" value="GBM66211.1"/>
    <property type="molecule type" value="Genomic_DNA"/>
</dbReference>
<reference evidence="22 24" key="1">
    <citation type="journal article" date="2019" name="Sci. Rep.">
        <title>Orb-weaving spider Araneus ventricosus genome elucidates the spidroin gene catalogue.</title>
        <authorList>
            <person name="Kono N."/>
            <person name="Nakamura H."/>
            <person name="Ohtoshi R."/>
            <person name="Moran D.A.P."/>
            <person name="Shinohara A."/>
            <person name="Yoshida Y."/>
            <person name="Fujiwara M."/>
            <person name="Mori M."/>
            <person name="Tomita M."/>
            <person name="Arakawa K."/>
        </authorList>
    </citation>
    <scope>NUCLEOTIDE SEQUENCE [LARGE SCALE GENOMIC DNA]</scope>
</reference>
<dbReference type="EMBL" id="BGPR01103381">
    <property type="protein sequence ID" value="GBM66227.1"/>
    <property type="molecule type" value="Genomic_DNA"/>
</dbReference>
<dbReference type="EMBL" id="BGPR01103368">
    <property type="protein sequence ID" value="GBM66178.1"/>
    <property type="molecule type" value="Genomic_DNA"/>
</dbReference>
<dbReference type="InterPro" id="IPR039922">
    <property type="entry name" value="POFUT1"/>
</dbReference>
<sequence>VKAYKLPTSNPHVDLAILGLSNHFIGNCISSFTAFAKRERDVNNLQSSFWAFPAPSQAPITHDEF</sequence>
<keyword evidence="7" id="KW-0808">Transferase</keyword>
<proteinExistence type="inferred from homology"/>
<evidence type="ECO:0000313" key="19">
    <source>
        <dbReference type="EMBL" id="GBM66227.1"/>
    </source>
</evidence>
<dbReference type="GO" id="GO:0007219">
    <property type="term" value="P:Notch signaling pathway"/>
    <property type="evidence" value="ECO:0007669"/>
    <property type="project" value="UniProtKB-KW"/>
</dbReference>
<evidence type="ECO:0000256" key="16">
    <source>
        <dbReference type="ARBA" id="ARBA00048647"/>
    </source>
</evidence>
<evidence type="ECO:0000256" key="11">
    <source>
        <dbReference type="ARBA" id="ARBA00023180"/>
    </source>
</evidence>
<evidence type="ECO:0000313" key="17">
    <source>
        <dbReference type="EMBL" id="GBM66178.1"/>
    </source>
</evidence>
<evidence type="ECO:0000313" key="21">
    <source>
        <dbReference type="EMBL" id="GBN39186.1"/>
    </source>
</evidence>
<keyword evidence="9" id="KW-0914">Notch signaling pathway</keyword>
<evidence type="ECO:0000256" key="7">
    <source>
        <dbReference type="ARBA" id="ARBA00022679"/>
    </source>
</evidence>
<dbReference type="InterPro" id="IPR019378">
    <property type="entry name" value="GDP-Fuc_O-FucTrfase"/>
</dbReference>
<dbReference type="Proteomes" id="UP000499080">
    <property type="component" value="Unassembled WGS sequence"/>
</dbReference>
<evidence type="ECO:0000256" key="5">
    <source>
        <dbReference type="ARBA" id="ARBA00021745"/>
    </source>
</evidence>
<keyword evidence="8" id="KW-0256">Endoplasmic reticulum</keyword>
<organism evidence="22 24">
    <name type="scientific">Araneus ventricosus</name>
    <name type="common">Orbweaver spider</name>
    <name type="synonym">Epeira ventricosa</name>
    <dbReference type="NCBI Taxonomy" id="182803"/>
    <lineage>
        <taxon>Eukaryota</taxon>
        <taxon>Metazoa</taxon>
        <taxon>Ecdysozoa</taxon>
        <taxon>Arthropoda</taxon>
        <taxon>Chelicerata</taxon>
        <taxon>Arachnida</taxon>
        <taxon>Araneae</taxon>
        <taxon>Araneomorphae</taxon>
        <taxon>Entelegynae</taxon>
        <taxon>Araneoidea</taxon>
        <taxon>Araneidae</taxon>
        <taxon>Araneus</taxon>
    </lineage>
</organism>
<keyword evidence="11" id="KW-0325">Glycoprotein</keyword>
<evidence type="ECO:0000256" key="15">
    <source>
        <dbReference type="ARBA" id="ARBA00047273"/>
    </source>
</evidence>
<comment type="subcellular location">
    <subcellularLocation>
        <location evidence="1">Endoplasmic reticulum</location>
    </subcellularLocation>
</comment>
<dbReference type="EMBL" id="BGPR01128270">
    <property type="protein sequence ID" value="GBN39246.1"/>
    <property type="molecule type" value="Genomic_DNA"/>
</dbReference>
<dbReference type="GO" id="GO:0046922">
    <property type="term" value="F:peptide-O-fucosyltransferase activity"/>
    <property type="evidence" value="ECO:0007669"/>
    <property type="project" value="UniProtKB-EC"/>
</dbReference>
<evidence type="ECO:0000256" key="14">
    <source>
        <dbReference type="ARBA" id="ARBA00033080"/>
    </source>
</evidence>
<dbReference type="EMBL" id="BGPR01128247">
    <property type="protein sequence ID" value="GBN39180.1"/>
    <property type="molecule type" value="Genomic_DNA"/>
</dbReference>
<comment type="catalytic activity">
    <reaction evidence="15">
        <text>L-threonyl-[protein] + GDP-beta-L-fucose = 3-O-(alpha-L-fucosyl)-L-threonyl-[protein] + GDP + H(+)</text>
        <dbReference type="Rhea" id="RHEA:70491"/>
        <dbReference type="Rhea" id="RHEA-COMP:11060"/>
        <dbReference type="Rhea" id="RHEA-COMP:17915"/>
        <dbReference type="ChEBI" id="CHEBI:15378"/>
        <dbReference type="ChEBI" id="CHEBI:30013"/>
        <dbReference type="ChEBI" id="CHEBI:57273"/>
        <dbReference type="ChEBI" id="CHEBI:58189"/>
        <dbReference type="ChEBI" id="CHEBI:189631"/>
        <dbReference type="EC" id="2.4.1.221"/>
    </reaction>
    <physiologicalReaction direction="left-to-right" evidence="15">
        <dbReference type="Rhea" id="RHEA:70492"/>
    </physiologicalReaction>
</comment>
<name>A0A4Y2NKM6_ARAVE</name>
<dbReference type="EMBL" id="BGPR01128263">
    <property type="protein sequence ID" value="GBN39229.1"/>
    <property type="molecule type" value="Genomic_DNA"/>
</dbReference>
<evidence type="ECO:0000256" key="10">
    <source>
        <dbReference type="ARBA" id="ARBA00023157"/>
    </source>
</evidence>
<dbReference type="EMBL" id="BGPR01128248">
    <property type="protein sequence ID" value="GBN39186.1"/>
    <property type="molecule type" value="Genomic_DNA"/>
</dbReference>
<evidence type="ECO:0000256" key="1">
    <source>
        <dbReference type="ARBA" id="ARBA00004240"/>
    </source>
</evidence>
<feature type="non-terminal residue" evidence="22">
    <location>
        <position position="1"/>
    </location>
</feature>
<evidence type="ECO:0000256" key="6">
    <source>
        <dbReference type="ARBA" id="ARBA00022676"/>
    </source>
</evidence>
<evidence type="ECO:0000256" key="2">
    <source>
        <dbReference type="ARBA" id="ARBA00004922"/>
    </source>
</evidence>
<keyword evidence="13" id="KW-0119">Carbohydrate metabolism</keyword>
<evidence type="ECO:0000256" key="3">
    <source>
        <dbReference type="ARBA" id="ARBA00010626"/>
    </source>
</evidence>
<evidence type="ECO:0000256" key="13">
    <source>
        <dbReference type="ARBA" id="ARBA00023277"/>
    </source>
</evidence>
<gene>
    <name evidence="17" type="ORF">AVEN_103528_1</name>
    <name evidence="22" type="ORF">AVEN_150424_1</name>
    <name evidence="19" type="ORF">AVEN_200916_1</name>
    <name evidence="23" type="ORF">AVEN_214359_1</name>
    <name evidence="20" type="ORF">AVEN_244821_1</name>
    <name evidence="21" type="ORF">AVEN_248599_1</name>
    <name evidence="18" type="ORF">AVEN_94902_1</name>
</gene>
<protein>
    <recommendedName>
        <fullName evidence="5">GDP-fucose protein O-fucosyltransferase 1</fullName>
        <ecNumber evidence="4">2.4.1.221</ecNumber>
    </recommendedName>
    <alternativeName>
        <fullName evidence="14">Peptide-O-fucosyltransferase 1</fullName>
    </alternativeName>
</protein>
<dbReference type="GO" id="GO:0006004">
    <property type="term" value="P:fucose metabolic process"/>
    <property type="evidence" value="ECO:0007669"/>
    <property type="project" value="UniProtKB-KW"/>
</dbReference>
<evidence type="ECO:0000256" key="12">
    <source>
        <dbReference type="ARBA" id="ARBA00023253"/>
    </source>
</evidence>